<name>A0ACB9QR08_9MYRT</name>
<accession>A0ACB9QR08</accession>
<comment type="caution">
    <text evidence="1">The sequence shown here is derived from an EMBL/GenBank/DDBJ whole genome shotgun (WGS) entry which is preliminary data.</text>
</comment>
<evidence type="ECO:0000313" key="2">
    <source>
        <dbReference type="Proteomes" id="UP001057402"/>
    </source>
</evidence>
<keyword evidence="2" id="KW-1185">Reference proteome</keyword>
<dbReference type="Proteomes" id="UP001057402">
    <property type="component" value="Chromosome 5"/>
</dbReference>
<reference evidence="2" key="1">
    <citation type="journal article" date="2023" name="Front. Plant Sci.">
        <title>Chromosomal-level genome assembly of Melastoma candidum provides insights into trichome evolution.</title>
        <authorList>
            <person name="Zhong Y."/>
            <person name="Wu W."/>
            <person name="Sun C."/>
            <person name="Zou P."/>
            <person name="Liu Y."/>
            <person name="Dai S."/>
            <person name="Zhou R."/>
        </authorList>
    </citation>
    <scope>NUCLEOTIDE SEQUENCE [LARGE SCALE GENOMIC DNA]</scope>
</reference>
<protein>
    <submittedName>
        <fullName evidence="1">Uncharacterized protein</fullName>
    </submittedName>
</protein>
<organism evidence="1 2">
    <name type="scientific">Melastoma candidum</name>
    <dbReference type="NCBI Taxonomy" id="119954"/>
    <lineage>
        <taxon>Eukaryota</taxon>
        <taxon>Viridiplantae</taxon>
        <taxon>Streptophyta</taxon>
        <taxon>Embryophyta</taxon>
        <taxon>Tracheophyta</taxon>
        <taxon>Spermatophyta</taxon>
        <taxon>Magnoliopsida</taxon>
        <taxon>eudicotyledons</taxon>
        <taxon>Gunneridae</taxon>
        <taxon>Pentapetalae</taxon>
        <taxon>rosids</taxon>
        <taxon>malvids</taxon>
        <taxon>Myrtales</taxon>
        <taxon>Melastomataceae</taxon>
        <taxon>Melastomatoideae</taxon>
        <taxon>Melastomateae</taxon>
        <taxon>Melastoma</taxon>
    </lineage>
</organism>
<dbReference type="EMBL" id="CM042884">
    <property type="protein sequence ID" value="KAI4369267.1"/>
    <property type="molecule type" value="Genomic_DNA"/>
</dbReference>
<sequence length="329" mass="37526">MDRPPEEMRFMGFVGIFKDSFKIIAKYKKVLSAITISLILPLALLFVVQIQVSDYLYHKLRHDRHVLTHHENDRHLSDILTSDRIGYVALKIAYYIVLLVFSLLSTSAVVYLVASVYTAKPISFKKVMSVVPKVWKKMSVTLIWIFLISFVYSLFTLGFWVVLMGIFGYSSGATEATLSIIIFVLHFVGLVYLCVIWFLASMITVLEDVTGIDAMVKAKDLIHGKKKVVIPIFLLLVMVCYGVLIVYHIFVVYEWNPAFLFGLGSACLLVLTGLFLLGLVVQTVTYFVCKTYHCEHIDRPALAEHLEAYAPNYERLRESKDLQMPQVYV</sequence>
<gene>
    <name evidence="1" type="ORF">MLD38_017727</name>
</gene>
<evidence type="ECO:0000313" key="1">
    <source>
        <dbReference type="EMBL" id="KAI4369267.1"/>
    </source>
</evidence>
<proteinExistence type="predicted"/>